<proteinExistence type="predicted"/>
<sequence>MKKNNLSQIRQNISRRKLSKKKISSTKLSQMKNTSFFNRNSVEDEERHGFSPSMNQYQGGKDESTYLRPFLVKSVTATIIFFITMVSVSTDHKLLEQPKNWTNYAMTEEFPFATVNQWYQARFGAPFALEADLGSREDYKPTALPVSGQISQTFQENGEGILISSNDETEVIAVDAGTVLFAGNHRETGKTVVIQHPDQSKSIYGNLTDLNVHSYQSIRANQQIGSYQPEETDVAMYFAIEKNNAFLDPIQVIQVDEQP</sequence>
<dbReference type="Proteomes" id="UP000184184">
    <property type="component" value="Unassembled WGS sequence"/>
</dbReference>
<name>A0A1M7NX96_9BACI</name>
<feature type="domain" description="M23ase beta-sheet core" evidence="2">
    <location>
        <begin position="159"/>
        <end position="249"/>
    </location>
</feature>
<dbReference type="PANTHER" id="PTHR21666:SF274">
    <property type="entry name" value="STAGE IV SPORULATION PROTEIN FA"/>
    <property type="match status" value="1"/>
</dbReference>
<feature type="region of interest" description="Disordered" evidence="1">
    <location>
        <begin position="1"/>
        <end position="24"/>
    </location>
</feature>
<dbReference type="EMBL" id="FRCZ01000003">
    <property type="protein sequence ID" value="SHN08750.1"/>
    <property type="molecule type" value="Genomic_DNA"/>
</dbReference>
<dbReference type="AlphaFoldDB" id="A0A1M7NX96"/>
<protein>
    <submittedName>
        <fullName evidence="3">Stage IV sporulation protein FA</fullName>
    </submittedName>
</protein>
<accession>A0A1M7NX96</accession>
<dbReference type="SUPFAM" id="SSF51261">
    <property type="entry name" value="Duplicated hybrid motif"/>
    <property type="match status" value="1"/>
</dbReference>
<evidence type="ECO:0000313" key="3">
    <source>
        <dbReference type="EMBL" id="SHN08750.1"/>
    </source>
</evidence>
<evidence type="ECO:0000256" key="1">
    <source>
        <dbReference type="SAM" id="MobiDB-lite"/>
    </source>
</evidence>
<evidence type="ECO:0000259" key="2">
    <source>
        <dbReference type="Pfam" id="PF01551"/>
    </source>
</evidence>
<evidence type="ECO:0000313" key="4">
    <source>
        <dbReference type="Proteomes" id="UP000184184"/>
    </source>
</evidence>
<feature type="compositionally biased region" description="Polar residues" evidence="1">
    <location>
        <begin position="1"/>
        <end position="12"/>
    </location>
</feature>
<dbReference type="PANTHER" id="PTHR21666">
    <property type="entry name" value="PEPTIDASE-RELATED"/>
    <property type="match status" value="1"/>
</dbReference>
<organism evidence="3 4">
    <name type="scientific">Gracilibacillus kekensis</name>
    <dbReference type="NCBI Taxonomy" id="1027249"/>
    <lineage>
        <taxon>Bacteria</taxon>
        <taxon>Bacillati</taxon>
        <taxon>Bacillota</taxon>
        <taxon>Bacilli</taxon>
        <taxon>Bacillales</taxon>
        <taxon>Bacillaceae</taxon>
        <taxon>Gracilibacillus</taxon>
    </lineage>
</organism>
<dbReference type="InterPro" id="IPR016047">
    <property type="entry name" value="M23ase_b-sheet_dom"/>
</dbReference>
<dbReference type="InterPro" id="IPR011055">
    <property type="entry name" value="Dup_hybrid_motif"/>
</dbReference>
<dbReference type="GO" id="GO:0004222">
    <property type="term" value="F:metalloendopeptidase activity"/>
    <property type="evidence" value="ECO:0007669"/>
    <property type="project" value="TreeGrafter"/>
</dbReference>
<dbReference type="OrthoDB" id="2986589at2"/>
<keyword evidence="4" id="KW-1185">Reference proteome</keyword>
<gene>
    <name evidence="3" type="ORF">SAMN05216179_1820</name>
</gene>
<dbReference type="RefSeq" id="WP_073201535.1">
    <property type="nucleotide sequence ID" value="NZ_FRCZ01000003.1"/>
</dbReference>
<feature type="compositionally biased region" description="Basic residues" evidence="1">
    <location>
        <begin position="13"/>
        <end position="24"/>
    </location>
</feature>
<dbReference type="Gene3D" id="2.70.70.10">
    <property type="entry name" value="Glucose Permease (Domain IIA)"/>
    <property type="match status" value="1"/>
</dbReference>
<dbReference type="Pfam" id="PF01551">
    <property type="entry name" value="Peptidase_M23"/>
    <property type="match status" value="1"/>
</dbReference>
<dbReference type="CDD" id="cd12797">
    <property type="entry name" value="M23_peptidase"/>
    <property type="match status" value="1"/>
</dbReference>
<reference evidence="3 4" key="1">
    <citation type="submission" date="2016-11" db="EMBL/GenBank/DDBJ databases">
        <authorList>
            <person name="Jaros S."/>
            <person name="Januszkiewicz K."/>
            <person name="Wedrychowicz H."/>
        </authorList>
    </citation>
    <scope>NUCLEOTIDE SEQUENCE [LARGE SCALE GENOMIC DNA]</scope>
    <source>
        <strain evidence="3 4">CGMCC 1.10681</strain>
    </source>
</reference>
<dbReference type="STRING" id="1027249.SAMN05216179_1820"/>
<dbReference type="InterPro" id="IPR050570">
    <property type="entry name" value="Cell_wall_metabolism_enzyme"/>
</dbReference>